<comment type="caution">
    <text evidence="1">The sequence shown here is derived from an EMBL/GenBank/DDBJ whole genome shotgun (WGS) entry which is preliminary data.</text>
</comment>
<organism evidence="1 2">
    <name type="scientific">Linnemannia gamsii</name>
    <dbReference type="NCBI Taxonomy" id="64522"/>
    <lineage>
        <taxon>Eukaryota</taxon>
        <taxon>Fungi</taxon>
        <taxon>Fungi incertae sedis</taxon>
        <taxon>Mucoromycota</taxon>
        <taxon>Mortierellomycotina</taxon>
        <taxon>Mortierellomycetes</taxon>
        <taxon>Mortierellales</taxon>
        <taxon>Mortierellaceae</taxon>
        <taxon>Linnemannia</taxon>
    </lineage>
</organism>
<dbReference type="AlphaFoldDB" id="A0A9P6RJ26"/>
<name>A0A9P6RJ26_9FUNG</name>
<gene>
    <name evidence="1" type="ORF">BGZ97_000687</name>
</gene>
<keyword evidence="2" id="KW-1185">Reference proteome</keyword>
<evidence type="ECO:0000313" key="1">
    <source>
        <dbReference type="EMBL" id="KAG0320108.1"/>
    </source>
</evidence>
<evidence type="ECO:0000313" key="2">
    <source>
        <dbReference type="Proteomes" id="UP000823405"/>
    </source>
</evidence>
<accession>A0A9P6RJ26</accession>
<dbReference type="EMBL" id="JAAAIN010000113">
    <property type="protein sequence ID" value="KAG0320108.1"/>
    <property type="molecule type" value="Genomic_DNA"/>
</dbReference>
<sequence>MPMTLKDIEDYDRKDMLRVEHIHWAIVHEVRDLKQWNNALTLLTSYLAPVIIASEKAVAAAAAA</sequence>
<feature type="non-terminal residue" evidence="1">
    <location>
        <position position="64"/>
    </location>
</feature>
<dbReference type="Proteomes" id="UP000823405">
    <property type="component" value="Unassembled WGS sequence"/>
</dbReference>
<proteinExistence type="predicted"/>
<dbReference type="OrthoDB" id="2265579at2759"/>
<reference evidence="1" key="1">
    <citation type="journal article" date="2020" name="Fungal Divers.">
        <title>Resolving the Mortierellaceae phylogeny through synthesis of multi-gene phylogenetics and phylogenomics.</title>
        <authorList>
            <person name="Vandepol N."/>
            <person name="Liber J."/>
            <person name="Desiro A."/>
            <person name="Na H."/>
            <person name="Kennedy M."/>
            <person name="Barry K."/>
            <person name="Grigoriev I.V."/>
            <person name="Miller A.N."/>
            <person name="O'Donnell K."/>
            <person name="Stajich J.E."/>
            <person name="Bonito G."/>
        </authorList>
    </citation>
    <scope>NUCLEOTIDE SEQUENCE</scope>
    <source>
        <strain evidence="1">NVP60</strain>
    </source>
</reference>
<protein>
    <submittedName>
        <fullName evidence="1">Uncharacterized protein</fullName>
    </submittedName>
</protein>